<dbReference type="PANTHER" id="PTHR33602">
    <property type="entry name" value="REGULATORY PROTEIN RECX FAMILY PROTEIN"/>
    <property type="match status" value="1"/>
</dbReference>
<feature type="domain" description="RecX first three-helical" evidence="8">
    <location>
        <begin position="217"/>
        <end position="251"/>
    </location>
</feature>
<feature type="region of interest" description="Disordered" evidence="5">
    <location>
        <begin position="157"/>
        <end position="182"/>
    </location>
</feature>
<dbReference type="GO" id="GO:0005737">
    <property type="term" value="C:cytoplasm"/>
    <property type="evidence" value="ECO:0007669"/>
    <property type="project" value="UniProtKB-SubCell"/>
</dbReference>
<dbReference type="Proteomes" id="UP000682877">
    <property type="component" value="Chromosome 3"/>
</dbReference>
<evidence type="ECO:0000256" key="2">
    <source>
        <dbReference type="ARBA" id="ARBA00009695"/>
    </source>
</evidence>
<keyword evidence="4" id="KW-0963">Cytoplasm</keyword>
<dbReference type="InterPro" id="IPR053924">
    <property type="entry name" value="RecX_HTH_2nd"/>
</dbReference>
<dbReference type="InterPro" id="IPR003783">
    <property type="entry name" value="Regulatory_RecX"/>
</dbReference>
<dbReference type="EMBL" id="LR999453">
    <property type="protein sequence ID" value="CAE5967091.1"/>
    <property type="molecule type" value="Genomic_DNA"/>
</dbReference>
<feature type="compositionally biased region" description="Acidic residues" evidence="5">
    <location>
        <begin position="159"/>
        <end position="171"/>
    </location>
</feature>
<dbReference type="InterPro" id="IPR053925">
    <property type="entry name" value="RecX_HTH_3rd"/>
</dbReference>
<evidence type="ECO:0000259" key="8">
    <source>
        <dbReference type="Pfam" id="PF21982"/>
    </source>
</evidence>
<evidence type="ECO:0000256" key="4">
    <source>
        <dbReference type="ARBA" id="ARBA00022490"/>
    </source>
</evidence>
<dbReference type="Pfam" id="PF21982">
    <property type="entry name" value="RecX_HTH1"/>
    <property type="match status" value="1"/>
</dbReference>
<evidence type="ECO:0000256" key="3">
    <source>
        <dbReference type="ARBA" id="ARBA00018111"/>
    </source>
</evidence>
<dbReference type="Gene3D" id="1.10.10.10">
    <property type="entry name" value="Winged helix-like DNA-binding domain superfamily/Winged helix DNA-binding domain"/>
    <property type="match status" value="3"/>
</dbReference>
<evidence type="ECO:0000256" key="1">
    <source>
        <dbReference type="ARBA" id="ARBA00004496"/>
    </source>
</evidence>
<dbReference type="PANTHER" id="PTHR33602:SF1">
    <property type="entry name" value="REGULATORY PROTEIN RECX FAMILY PROTEIN"/>
    <property type="match status" value="1"/>
</dbReference>
<evidence type="ECO:0000313" key="9">
    <source>
        <dbReference type="EMBL" id="CAE5967091.1"/>
    </source>
</evidence>
<feature type="domain" description="RecX third three-helical" evidence="7">
    <location>
        <begin position="328"/>
        <end position="372"/>
    </location>
</feature>
<keyword evidence="10" id="KW-1185">Reference proteome</keyword>
<feature type="domain" description="RecX second three-helical" evidence="6">
    <location>
        <begin position="260"/>
        <end position="300"/>
    </location>
</feature>
<evidence type="ECO:0000259" key="7">
    <source>
        <dbReference type="Pfam" id="PF21981"/>
    </source>
</evidence>
<dbReference type="Pfam" id="PF02631">
    <property type="entry name" value="RecX_HTH2"/>
    <property type="match status" value="1"/>
</dbReference>
<reference evidence="9" key="1">
    <citation type="submission" date="2021-01" db="EMBL/GenBank/DDBJ databases">
        <authorList>
            <person name="Bezrukov I."/>
        </authorList>
    </citation>
    <scope>NUCLEOTIDE SEQUENCE</scope>
</reference>
<gene>
    <name evidence="9" type="ORF">AARE701A_LOCUS7055</name>
</gene>
<dbReference type="InterPro" id="IPR053926">
    <property type="entry name" value="RecX_HTH_1st"/>
</dbReference>
<comment type="subcellular location">
    <subcellularLocation>
        <location evidence="1">Cytoplasm</location>
    </subcellularLocation>
</comment>
<evidence type="ECO:0000313" key="10">
    <source>
        <dbReference type="Proteomes" id="UP000682877"/>
    </source>
</evidence>
<protein>
    <recommendedName>
        <fullName evidence="3">Regulatory protein RecX</fullName>
    </recommendedName>
</protein>
<dbReference type="InterPro" id="IPR036388">
    <property type="entry name" value="WH-like_DNA-bd_sf"/>
</dbReference>
<sequence length="381" mass="43543">MLKLGFRLSIAIQHRVFVIPWVKRHSAPRILCSDQRDYTSSGLIKYVPNKSRKITQDLTSQPLDVTRLDHSVLGSQVKGNSKEARDGTFLDLQEKNDTGSYMNVSCDDSDEGILSLDKGINASRWDHSVLGSKVKEETGEGTVLHLRVKNDAEMYSDASCDDSNEELEESSNEVRSTGYKSTRQHKQAYDKVKLHMEAEQAKSSKEACKTTQEAEHMAMRYLGLRAYSAADLKKKLMGKKFPLEVVDRVINDFQIRGFINDSLYAESFTRSRWSSLSWGPRRIKQALFKKGISNKDSETAIKLVFEKRQCKEGDEEAELNHGLSKEAVDQLYVQASKRWLQGRDLPIETRKARVIRWLQYRGFNWGVVSQLLKRLESTHES</sequence>
<accession>A0A8S1ZUH5</accession>
<evidence type="ECO:0000259" key="6">
    <source>
        <dbReference type="Pfam" id="PF02631"/>
    </source>
</evidence>
<dbReference type="GO" id="GO:0006282">
    <property type="term" value="P:regulation of DNA repair"/>
    <property type="evidence" value="ECO:0007669"/>
    <property type="project" value="InterPro"/>
</dbReference>
<dbReference type="AlphaFoldDB" id="A0A8S1ZUH5"/>
<comment type="similarity">
    <text evidence="2">Belongs to the RecX family.</text>
</comment>
<proteinExistence type="inferred from homology"/>
<dbReference type="HAMAP" id="MF_01114">
    <property type="entry name" value="RecX"/>
    <property type="match status" value="1"/>
</dbReference>
<organism evidence="9 10">
    <name type="scientific">Arabidopsis arenosa</name>
    <name type="common">Sand rock-cress</name>
    <name type="synonym">Cardaminopsis arenosa</name>
    <dbReference type="NCBI Taxonomy" id="38785"/>
    <lineage>
        <taxon>Eukaryota</taxon>
        <taxon>Viridiplantae</taxon>
        <taxon>Streptophyta</taxon>
        <taxon>Embryophyta</taxon>
        <taxon>Tracheophyta</taxon>
        <taxon>Spermatophyta</taxon>
        <taxon>Magnoliopsida</taxon>
        <taxon>eudicotyledons</taxon>
        <taxon>Gunneridae</taxon>
        <taxon>Pentapetalae</taxon>
        <taxon>rosids</taxon>
        <taxon>malvids</taxon>
        <taxon>Brassicales</taxon>
        <taxon>Brassicaceae</taxon>
        <taxon>Camelineae</taxon>
        <taxon>Arabidopsis</taxon>
    </lineage>
</organism>
<evidence type="ECO:0000256" key="5">
    <source>
        <dbReference type="SAM" id="MobiDB-lite"/>
    </source>
</evidence>
<name>A0A8S1ZUH5_ARAAE</name>
<dbReference type="Pfam" id="PF21981">
    <property type="entry name" value="RecX_HTH3"/>
    <property type="match status" value="1"/>
</dbReference>